<dbReference type="PANTHER" id="PTHR10773">
    <property type="entry name" value="DNA-DIRECTED RNA POLYMERASES I, II, AND III SUBUNIT RPABC2"/>
    <property type="match status" value="1"/>
</dbReference>
<accession>A0AAV8WK84</accession>
<name>A0AAV8WK84_9CUCU</name>
<comment type="function">
    <text evidence="5">Involved in transvection phenomena (= synapsis-dependent gene expression), where the synaptic pairing of chromosomes carrying genes with which zeste interacts influences the expression of these genes. Zeste binds to DNA and stimulates transcription from a nearby promoter.</text>
</comment>
<feature type="compositionally biased region" description="Polar residues" evidence="6">
    <location>
        <begin position="556"/>
        <end position="579"/>
    </location>
</feature>
<evidence type="ECO:0000256" key="2">
    <source>
        <dbReference type="ARBA" id="ARBA00016807"/>
    </source>
</evidence>
<feature type="compositionally biased region" description="Polar residues" evidence="6">
    <location>
        <begin position="149"/>
        <end position="158"/>
    </location>
</feature>
<feature type="domain" description="Myb/SANT-like DNA-binding" evidence="7">
    <location>
        <begin position="11"/>
        <end position="63"/>
    </location>
</feature>
<dbReference type="Proteomes" id="UP001162156">
    <property type="component" value="Unassembled WGS sequence"/>
</dbReference>
<evidence type="ECO:0000256" key="5">
    <source>
        <dbReference type="ARBA" id="ARBA00025466"/>
    </source>
</evidence>
<evidence type="ECO:0000313" key="8">
    <source>
        <dbReference type="EMBL" id="KAJ8926625.1"/>
    </source>
</evidence>
<feature type="region of interest" description="Disordered" evidence="6">
    <location>
        <begin position="149"/>
        <end position="189"/>
    </location>
</feature>
<protein>
    <recommendedName>
        <fullName evidence="2">Regulatory protein zeste</fullName>
    </recommendedName>
</protein>
<dbReference type="InterPro" id="IPR028002">
    <property type="entry name" value="Myb_DNA-bind_5"/>
</dbReference>
<organism evidence="8 9">
    <name type="scientific">Rhamnusium bicolor</name>
    <dbReference type="NCBI Taxonomy" id="1586634"/>
    <lineage>
        <taxon>Eukaryota</taxon>
        <taxon>Metazoa</taxon>
        <taxon>Ecdysozoa</taxon>
        <taxon>Arthropoda</taxon>
        <taxon>Hexapoda</taxon>
        <taxon>Insecta</taxon>
        <taxon>Pterygota</taxon>
        <taxon>Neoptera</taxon>
        <taxon>Endopterygota</taxon>
        <taxon>Coleoptera</taxon>
        <taxon>Polyphaga</taxon>
        <taxon>Cucujiformia</taxon>
        <taxon>Chrysomeloidea</taxon>
        <taxon>Cerambycidae</taxon>
        <taxon>Lepturinae</taxon>
        <taxon>Rhagiini</taxon>
        <taxon>Rhamnusium</taxon>
    </lineage>
</organism>
<dbReference type="EMBL" id="JANEYF010005829">
    <property type="protein sequence ID" value="KAJ8926625.1"/>
    <property type="molecule type" value="Genomic_DNA"/>
</dbReference>
<evidence type="ECO:0000256" key="6">
    <source>
        <dbReference type="SAM" id="MobiDB-lite"/>
    </source>
</evidence>
<dbReference type="PANTHER" id="PTHR10773:SF19">
    <property type="match status" value="1"/>
</dbReference>
<reference evidence="8" key="1">
    <citation type="journal article" date="2023" name="Insect Mol. Biol.">
        <title>Genome sequencing provides insights into the evolution of gene families encoding plant cell wall-degrading enzymes in longhorned beetles.</title>
        <authorList>
            <person name="Shin N.R."/>
            <person name="Okamura Y."/>
            <person name="Kirsch R."/>
            <person name="Pauchet Y."/>
        </authorList>
    </citation>
    <scope>NUCLEOTIDE SEQUENCE</scope>
    <source>
        <strain evidence="8">RBIC_L_NR</strain>
    </source>
</reference>
<evidence type="ECO:0000256" key="4">
    <source>
        <dbReference type="ARBA" id="ARBA00023163"/>
    </source>
</evidence>
<evidence type="ECO:0000313" key="9">
    <source>
        <dbReference type="Proteomes" id="UP001162156"/>
    </source>
</evidence>
<comment type="subunit">
    <text evidence="1">Self-associates forming complexes of several hundred monomers.</text>
</comment>
<evidence type="ECO:0000259" key="7">
    <source>
        <dbReference type="Pfam" id="PF13873"/>
    </source>
</evidence>
<sequence>MEQGTLSKARRSANFTANEKHHLYNLISNKYGHILEDRKTDRSSVAQKFMTWKQIERELNAESPNSIAEEKKRRMLTGGGPMPVLKKDSSDDLLISILNEKTLHGAHNEYDSDRATGPIKNRNVEIEYILDNEQEENYAECSLMDDDSSINTYSNPGPSSHVGDKTEFASASSSTSKRALDSSRRRPTKTIRTLTSSDVSNKYNLLLDKRLVLVEMQIKQLDEEREFRRQKEMDLLKAEIAIKSQTAMPPKKRVCKFNSELAQEYPYIKRAKLDSDSDVICNKCMGKFSIAAGGRMIFYDTINKCPVLIKDFFTDQKSELWLKFIHCQSALFHDTMIESNKSTVVQVSAEFDKLILKLRGRADATFVPLIIRNDLRKLTEEGDINKEWFMCHVNMFYQNCIDYIVPRISDFSTLNCFQWTELNTVVEWTDVQTTFEFISNKISNKIEENDLFDEVTFLNHYLRREEIITKWNHDNIEIDMRWVEVFNYFRQEHIPFSNLLNIVQYSLCLPGTNAPTERVFSIMNNIWTAEKSQLSTQDTIPAAETEHAEFIDTNDENANVTPSPHSSVSLSTVGSPLTVSSPQPSPSPSSQIEFSSYIVPTPYNQTQQQQSYQATHATQLRMNDYSSGINQQSSMQYQDPSTASQPEKCKVVNVNDIIQRAFVMNIPRQAKLNKQTSILSFDLQQALPVPNLTVGPALYLRKILTYNLGVHDCVTGLGYMYMWPENVAKRGSEEIASILYKHLKENAAKEAKHFTVFTDNCGGQNKNWALICLWQQLVQEGVFELNIAT</sequence>
<evidence type="ECO:0000256" key="3">
    <source>
        <dbReference type="ARBA" id="ARBA00023015"/>
    </source>
</evidence>
<proteinExistence type="predicted"/>
<gene>
    <name evidence="8" type="ORF">NQ314_020989</name>
</gene>
<keyword evidence="9" id="KW-1185">Reference proteome</keyword>
<keyword evidence="3" id="KW-0805">Transcription regulation</keyword>
<evidence type="ECO:0000256" key="1">
    <source>
        <dbReference type="ARBA" id="ARBA00011764"/>
    </source>
</evidence>
<comment type="caution">
    <text evidence="8">The sequence shown here is derived from an EMBL/GenBank/DDBJ whole genome shotgun (WGS) entry which is preliminary data.</text>
</comment>
<dbReference type="Pfam" id="PF13873">
    <property type="entry name" value="Myb_DNA-bind_5"/>
    <property type="match status" value="1"/>
</dbReference>
<keyword evidence="4" id="KW-0804">Transcription</keyword>
<feature type="region of interest" description="Disordered" evidence="6">
    <location>
        <begin position="555"/>
        <end position="593"/>
    </location>
</feature>
<dbReference type="AlphaFoldDB" id="A0AAV8WK84"/>